<dbReference type="EMBL" id="JABSTQ010005500">
    <property type="protein sequence ID" value="KAG0439187.1"/>
    <property type="molecule type" value="Genomic_DNA"/>
</dbReference>
<gene>
    <name evidence="1" type="ORF">HPB47_016728</name>
</gene>
<evidence type="ECO:0000313" key="1">
    <source>
        <dbReference type="EMBL" id="KAG0439187.1"/>
    </source>
</evidence>
<dbReference type="Proteomes" id="UP000805193">
    <property type="component" value="Unassembled WGS sequence"/>
</dbReference>
<accession>A0AC60QQ45</accession>
<comment type="caution">
    <text evidence="1">The sequence shown here is derived from an EMBL/GenBank/DDBJ whole genome shotgun (WGS) entry which is preliminary data.</text>
</comment>
<evidence type="ECO:0000313" key="2">
    <source>
        <dbReference type="Proteomes" id="UP000805193"/>
    </source>
</evidence>
<keyword evidence="2" id="KW-1185">Reference proteome</keyword>
<organism evidence="1 2">
    <name type="scientific">Ixodes persulcatus</name>
    <name type="common">Taiga tick</name>
    <dbReference type="NCBI Taxonomy" id="34615"/>
    <lineage>
        <taxon>Eukaryota</taxon>
        <taxon>Metazoa</taxon>
        <taxon>Ecdysozoa</taxon>
        <taxon>Arthropoda</taxon>
        <taxon>Chelicerata</taxon>
        <taxon>Arachnida</taxon>
        <taxon>Acari</taxon>
        <taxon>Parasitiformes</taxon>
        <taxon>Ixodida</taxon>
        <taxon>Ixodoidea</taxon>
        <taxon>Ixodidae</taxon>
        <taxon>Ixodinae</taxon>
        <taxon>Ixodes</taxon>
    </lineage>
</organism>
<protein>
    <submittedName>
        <fullName evidence="1">Uncharacterized protein</fullName>
    </submittedName>
</protein>
<name>A0AC60QQ45_IXOPE</name>
<sequence length="280" mass="30386">MLLCQYYQDAITKCGSRQEHLLPPKDTRLREAGAEVVYCLTRGAPKGPNLPRARLNHQDALFPGHGKATHSQTWAGEPAWLEVRGDATLQTPAFTGAPCGAGPEMDVEAGSVNNPFDEDIESSYGRRLRQGDRKWKMEDGWKGVAGGGPRTGRPMSPSFILVGAAAAHMATRLVNPHDSDRPTSQPVLSSPPVAIFEAMVADGDADHDSWNDVPGEDCVAVMAAIGEKVECPVSPTDLDIVHRVPTKNGQQNIIALFCSRDKKNEFVKKARKARLDTRAL</sequence>
<feature type="non-terminal residue" evidence="1">
    <location>
        <position position="280"/>
    </location>
</feature>
<reference evidence="1 2" key="1">
    <citation type="journal article" date="2020" name="Cell">
        <title>Large-Scale Comparative Analyses of Tick Genomes Elucidate Their Genetic Diversity and Vector Capacities.</title>
        <authorList>
            <consortium name="Tick Genome and Microbiome Consortium (TIGMIC)"/>
            <person name="Jia N."/>
            <person name="Wang J."/>
            <person name="Shi W."/>
            <person name="Du L."/>
            <person name="Sun Y."/>
            <person name="Zhan W."/>
            <person name="Jiang J.F."/>
            <person name="Wang Q."/>
            <person name="Zhang B."/>
            <person name="Ji P."/>
            <person name="Bell-Sakyi L."/>
            <person name="Cui X.M."/>
            <person name="Yuan T.T."/>
            <person name="Jiang B.G."/>
            <person name="Yang W.F."/>
            <person name="Lam T.T."/>
            <person name="Chang Q.C."/>
            <person name="Ding S.J."/>
            <person name="Wang X.J."/>
            <person name="Zhu J.G."/>
            <person name="Ruan X.D."/>
            <person name="Zhao L."/>
            <person name="Wei J.T."/>
            <person name="Ye R.Z."/>
            <person name="Que T.C."/>
            <person name="Du C.H."/>
            <person name="Zhou Y.H."/>
            <person name="Cheng J.X."/>
            <person name="Dai P.F."/>
            <person name="Guo W.B."/>
            <person name="Han X.H."/>
            <person name="Huang E.J."/>
            <person name="Li L.F."/>
            <person name="Wei W."/>
            <person name="Gao Y.C."/>
            <person name="Liu J.Z."/>
            <person name="Shao H.Z."/>
            <person name="Wang X."/>
            <person name="Wang C.C."/>
            <person name="Yang T.C."/>
            <person name="Huo Q.B."/>
            <person name="Li W."/>
            <person name="Chen H.Y."/>
            <person name="Chen S.E."/>
            <person name="Zhou L.G."/>
            <person name="Ni X.B."/>
            <person name="Tian J.H."/>
            <person name="Sheng Y."/>
            <person name="Liu T."/>
            <person name="Pan Y.S."/>
            <person name="Xia L.Y."/>
            <person name="Li J."/>
            <person name="Zhao F."/>
            <person name="Cao W.C."/>
        </authorList>
    </citation>
    <scope>NUCLEOTIDE SEQUENCE [LARGE SCALE GENOMIC DNA]</scope>
    <source>
        <strain evidence="1">Iper-2018</strain>
    </source>
</reference>
<proteinExistence type="predicted"/>